<evidence type="ECO:0000256" key="1">
    <source>
        <dbReference type="SAM" id="MobiDB-lite"/>
    </source>
</evidence>
<proteinExistence type="predicted"/>
<evidence type="ECO:0000313" key="2">
    <source>
        <dbReference type="EMBL" id="KAI1860409.1"/>
    </source>
</evidence>
<organism evidence="2 3">
    <name type="scientific">Neoarthrinium moseri</name>
    <dbReference type="NCBI Taxonomy" id="1658444"/>
    <lineage>
        <taxon>Eukaryota</taxon>
        <taxon>Fungi</taxon>
        <taxon>Dikarya</taxon>
        <taxon>Ascomycota</taxon>
        <taxon>Pezizomycotina</taxon>
        <taxon>Sordariomycetes</taxon>
        <taxon>Xylariomycetidae</taxon>
        <taxon>Amphisphaeriales</taxon>
        <taxon>Apiosporaceae</taxon>
        <taxon>Neoarthrinium</taxon>
    </lineage>
</organism>
<feature type="region of interest" description="Disordered" evidence="1">
    <location>
        <begin position="66"/>
        <end position="110"/>
    </location>
</feature>
<comment type="caution">
    <text evidence="2">The sequence shown here is derived from an EMBL/GenBank/DDBJ whole genome shotgun (WGS) entry which is preliminary data.</text>
</comment>
<feature type="compositionally biased region" description="Polar residues" evidence="1">
    <location>
        <begin position="72"/>
        <end position="81"/>
    </location>
</feature>
<feature type="compositionally biased region" description="Polar residues" evidence="1">
    <location>
        <begin position="154"/>
        <end position="166"/>
    </location>
</feature>
<feature type="region of interest" description="Disordered" evidence="1">
    <location>
        <begin position="143"/>
        <end position="175"/>
    </location>
</feature>
<feature type="compositionally biased region" description="Basic and acidic residues" evidence="1">
    <location>
        <begin position="84"/>
        <end position="110"/>
    </location>
</feature>
<feature type="region of interest" description="Disordered" evidence="1">
    <location>
        <begin position="221"/>
        <end position="254"/>
    </location>
</feature>
<reference evidence="2" key="1">
    <citation type="submission" date="2021-03" db="EMBL/GenBank/DDBJ databases">
        <title>Revisited historic fungal species revealed as producer of novel bioactive compounds through whole genome sequencing and comparative genomics.</title>
        <authorList>
            <person name="Vignolle G.A."/>
            <person name="Hochenegger N."/>
            <person name="Mach R.L."/>
            <person name="Mach-Aigner A.R."/>
            <person name="Javad Rahimi M."/>
            <person name="Salim K.A."/>
            <person name="Chan C.M."/>
            <person name="Lim L.B.L."/>
            <person name="Cai F."/>
            <person name="Druzhinina I.S."/>
            <person name="U'Ren J.M."/>
            <person name="Derntl C."/>
        </authorList>
    </citation>
    <scope>NUCLEOTIDE SEQUENCE</scope>
    <source>
        <strain evidence="2">TUCIM 5799</strain>
    </source>
</reference>
<dbReference type="Proteomes" id="UP000829685">
    <property type="component" value="Unassembled WGS sequence"/>
</dbReference>
<gene>
    <name evidence="2" type="ORF">JX265_009808</name>
</gene>
<evidence type="ECO:0000313" key="3">
    <source>
        <dbReference type="Proteomes" id="UP000829685"/>
    </source>
</evidence>
<dbReference type="EMBL" id="JAFIMR010000031">
    <property type="protein sequence ID" value="KAI1860409.1"/>
    <property type="molecule type" value="Genomic_DNA"/>
</dbReference>
<dbReference type="AlphaFoldDB" id="A0A9P9WF24"/>
<accession>A0A9P9WF24</accession>
<keyword evidence="3" id="KW-1185">Reference proteome</keyword>
<feature type="compositionally biased region" description="Basic residues" evidence="1">
    <location>
        <begin position="243"/>
        <end position="254"/>
    </location>
</feature>
<sequence length="254" mass="28517">MKFQFVPYVPKQDGPLIPTRDRNVHDVVDYCKSTEDTLMDSSNPGGLNNGDSKLPQTVLNAETLHQERQGETHYNFSTDTVEGNIEHNKQSKRRRLEDSKPSLDDSNSKALENHIIWEERCSEPPHQYASNTAASNASHPEAVGMHGAADTESPPKSTQDDVASESSLDDEWEGKIIGEEGNKYMVKWEPSLIHKSLASKFMIDKWQEKKREMIVTTAKKAVKESRDCGNEPAQGDVKASTGIKRKRGRPRKLT</sequence>
<name>A0A9P9WF24_9PEZI</name>
<protein>
    <submittedName>
        <fullName evidence="2">Uncharacterized protein</fullName>
    </submittedName>
</protein>